<proteinExistence type="predicted"/>
<name>A0A0D0IT50_9MICO</name>
<dbReference type="Proteomes" id="UP000032120">
    <property type="component" value="Unassembled WGS sequence"/>
</dbReference>
<protein>
    <recommendedName>
        <fullName evidence="3">DUF937 domain-containing protein</fullName>
    </recommendedName>
</protein>
<dbReference type="InterPro" id="IPR009282">
    <property type="entry name" value="DUF937"/>
</dbReference>
<dbReference type="Pfam" id="PF06078">
    <property type="entry name" value="DUF937"/>
    <property type="match status" value="1"/>
</dbReference>
<reference evidence="1 2" key="1">
    <citation type="submission" date="2015-01" db="EMBL/GenBank/DDBJ databases">
        <title>Draft genome sequence of Leucobacter komagatae strain VKM ST2845.</title>
        <authorList>
            <person name="Karlyshev A.V."/>
            <person name="Kudryashova E.B."/>
        </authorList>
    </citation>
    <scope>NUCLEOTIDE SEQUENCE [LARGE SCALE GENOMIC DNA]</scope>
    <source>
        <strain evidence="1 2">VKM ST2845</strain>
    </source>
</reference>
<comment type="caution">
    <text evidence="1">The sequence shown here is derived from an EMBL/GenBank/DDBJ whole genome shotgun (WGS) entry which is preliminary data.</text>
</comment>
<evidence type="ECO:0000313" key="1">
    <source>
        <dbReference type="EMBL" id="KIP52653.1"/>
    </source>
</evidence>
<dbReference type="EMBL" id="JXSQ01000008">
    <property type="protein sequence ID" value="KIP52653.1"/>
    <property type="molecule type" value="Genomic_DNA"/>
</dbReference>
<organism evidence="1 2">
    <name type="scientific">Leucobacter komagatae</name>
    <dbReference type="NCBI Taxonomy" id="55969"/>
    <lineage>
        <taxon>Bacteria</taxon>
        <taxon>Bacillati</taxon>
        <taxon>Actinomycetota</taxon>
        <taxon>Actinomycetes</taxon>
        <taxon>Micrococcales</taxon>
        <taxon>Microbacteriaceae</taxon>
        <taxon>Leucobacter</taxon>
    </lineage>
</organism>
<dbReference type="RefSeq" id="WP_042543882.1">
    <property type="nucleotide sequence ID" value="NZ_JXSQ01000008.1"/>
</dbReference>
<evidence type="ECO:0000313" key="2">
    <source>
        <dbReference type="Proteomes" id="UP000032120"/>
    </source>
</evidence>
<evidence type="ECO:0008006" key="3">
    <source>
        <dbReference type="Google" id="ProtNLM"/>
    </source>
</evidence>
<dbReference type="OrthoDB" id="3577641at2"/>
<gene>
    <name evidence="1" type="ORF">SD72_07785</name>
</gene>
<keyword evidence="2" id="KW-1185">Reference proteome</keyword>
<sequence length="199" mass="19451">MANNNALDALLSQVPVGELAAKLGVDEDTALAAVKQALPGLLGGLAVNAATDEGKQKLEGALSKHTPADGKISLDAIDEKEGEKIVNHVLGDKQDAVANALGQQAGNAGVAKLIPLLLPLLAPIVMQFLAGKKQQAPAQAEENGGGIGDVLGGLLGGLTGGGQTKNQGGIGDLLGGLLGGGQAKSQGGIGGLLGGLLGK</sequence>
<accession>A0A0D0IT50</accession>
<dbReference type="AlphaFoldDB" id="A0A0D0IT50"/>